<evidence type="ECO:0000313" key="1">
    <source>
        <dbReference type="EMBL" id="KAA3467502.1"/>
    </source>
</evidence>
<gene>
    <name evidence="1" type="ORF">EPI10_002508</name>
</gene>
<dbReference type="Proteomes" id="UP000325315">
    <property type="component" value="Unassembled WGS sequence"/>
</dbReference>
<evidence type="ECO:0000313" key="2">
    <source>
        <dbReference type="Proteomes" id="UP000325315"/>
    </source>
</evidence>
<dbReference type="OrthoDB" id="1749457at2759"/>
<sequence>MLNPIIKDTSSKDHSETTAKAKDKVQSRFLLDVVVCQGPSIFKLLPCKDQPLLVWGDSFLILDLGLHIINSVRAFNFQSYGLSCQCLHKNLHPTTKTKNQMEGRLLLNVVVCKCPAILKLLTRENQPLLVWRDTFLVLDFGLDIVNSVGALNFQGDSFPGKSLHKNLHTTTKTKHQVEGGFLLNVVISESAAIFKLLTGKDQPLLVWGNTLLVLDLSLDIVNESSQIFAYHHEDEAPNGGWIPFGCCSQPGCGHLLVAYQQRSTSADLAEYPPCPGS</sequence>
<reference evidence="2" key="1">
    <citation type="journal article" date="2019" name="Plant Biotechnol. J.">
        <title>Genome sequencing of the Australian wild diploid species Gossypium australe highlights disease resistance and delayed gland morphogenesis.</title>
        <authorList>
            <person name="Cai Y."/>
            <person name="Cai X."/>
            <person name="Wang Q."/>
            <person name="Wang P."/>
            <person name="Zhang Y."/>
            <person name="Cai C."/>
            <person name="Xu Y."/>
            <person name="Wang K."/>
            <person name="Zhou Z."/>
            <person name="Wang C."/>
            <person name="Geng S."/>
            <person name="Li B."/>
            <person name="Dong Q."/>
            <person name="Hou Y."/>
            <person name="Wang H."/>
            <person name="Ai P."/>
            <person name="Liu Z."/>
            <person name="Yi F."/>
            <person name="Sun M."/>
            <person name="An G."/>
            <person name="Cheng J."/>
            <person name="Zhang Y."/>
            <person name="Shi Q."/>
            <person name="Xie Y."/>
            <person name="Shi X."/>
            <person name="Chang Y."/>
            <person name="Huang F."/>
            <person name="Chen Y."/>
            <person name="Hong S."/>
            <person name="Mi L."/>
            <person name="Sun Q."/>
            <person name="Zhang L."/>
            <person name="Zhou B."/>
            <person name="Peng R."/>
            <person name="Zhang X."/>
            <person name="Liu F."/>
        </authorList>
    </citation>
    <scope>NUCLEOTIDE SEQUENCE [LARGE SCALE GENOMIC DNA]</scope>
    <source>
        <strain evidence="2">cv. PA1801</strain>
    </source>
</reference>
<keyword evidence="2" id="KW-1185">Reference proteome</keyword>
<name>A0A5B6VEH1_9ROSI</name>
<accession>A0A5B6VEH1</accession>
<protein>
    <submittedName>
        <fullName evidence="1">Glucose-repressible alcohol dehydrogenase transcriptional effector CCR4</fullName>
    </submittedName>
</protein>
<dbReference type="EMBL" id="SMMG02000007">
    <property type="protein sequence ID" value="KAA3467502.1"/>
    <property type="molecule type" value="Genomic_DNA"/>
</dbReference>
<organism evidence="1 2">
    <name type="scientific">Gossypium australe</name>
    <dbReference type="NCBI Taxonomy" id="47621"/>
    <lineage>
        <taxon>Eukaryota</taxon>
        <taxon>Viridiplantae</taxon>
        <taxon>Streptophyta</taxon>
        <taxon>Embryophyta</taxon>
        <taxon>Tracheophyta</taxon>
        <taxon>Spermatophyta</taxon>
        <taxon>Magnoliopsida</taxon>
        <taxon>eudicotyledons</taxon>
        <taxon>Gunneridae</taxon>
        <taxon>Pentapetalae</taxon>
        <taxon>rosids</taxon>
        <taxon>malvids</taxon>
        <taxon>Malvales</taxon>
        <taxon>Malvaceae</taxon>
        <taxon>Malvoideae</taxon>
        <taxon>Gossypium</taxon>
    </lineage>
</organism>
<comment type="caution">
    <text evidence="1">The sequence shown here is derived from an EMBL/GenBank/DDBJ whole genome shotgun (WGS) entry which is preliminary data.</text>
</comment>
<proteinExistence type="predicted"/>
<dbReference type="AlphaFoldDB" id="A0A5B6VEH1"/>